<organism evidence="1 2">
    <name type="scientific">Fusarium oxysporum f. sp. lycopersici (strain 4287 / CBS 123668 / FGSC 9935 / NRRL 34936)</name>
    <name type="common">Fusarium vascular wilt of tomato</name>
    <dbReference type="NCBI Taxonomy" id="426428"/>
    <lineage>
        <taxon>Eukaryota</taxon>
        <taxon>Fungi</taxon>
        <taxon>Dikarya</taxon>
        <taxon>Ascomycota</taxon>
        <taxon>Pezizomycotina</taxon>
        <taxon>Sordariomycetes</taxon>
        <taxon>Hypocreomycetidae</taxon>
        <taxon>Hypocreales</taxon>
        <taxon>Nectriaceae</taxon>
        <taxon>Fusarium</taxon>
        <taxon>Fusarium oxysporum species complex</taxon>
    </lineage>
</organism>
<reference evidence="1" key="2">
    <citation type="journal article" date="2010" name="Nature">
        <title>Comparative genomics reveals mobile pathogenicity chromosomes in Fusarium.</title>
        <authorList>
            <person name="Ma L.J."/>
            <person name="van der Does H.C."/>
            <person name="Borkovich K.A."/>
            <person name="Coleman J.J."/>
            <person name="Daboussi M.J."/>
            <person name="Di Pietro A."/>
            <person name="Dufresne M."/>
            <person name="Freitag M."/>
            <person name="Grabherr M."/>
            <person name="Henrissat B."/>
            <person name="Houterman P.M."/>
            <person name="Kang S."/>
            <person name="Shim W.B."/>
            <person name="Woloshuk C."/>
            <person name="Xie X."/>
            <person name="Xu J.R."/>
            <person name="Antoniw J."/>
            <person name="Baker S.E."/>
            <person name="Bluhm B.H."/>
            <person name="Breakspear A."/>
            <person name="Brown D.W."/>
            <person name="Butchko R.A."/>
            <person name="Chapman S."/>
            <person name="Coulson R."/>
            <person name="Coutinho P.M."/>
            <person name="Danchin E.G."/>
            <person name="Diener A."/>
            <person name="Gale L.R."/>
            <person name="Gardiner D.M."/>
            <person name="Goff S."/>
            <person name="Hammond-Kosack K.E."/>
            <person name="Hilburn K."/>
            <person name="Hua-Van A."/>
            <person name="Jonkers W."/>
            <person name="Kazan K."/>
            <person name="Kodira C.D."/>
            <person name="Koehrsen M."/>
            <person name="Kumar L."/>
            <person name="Lee Y.H."/>
            <person name="Li L."/>
            <person name="Manners J.M."/>
            <person name="Miranda-Saavedra D."/>
            <person name="Mukherjee M."/>
            <person name="Park G."/>
            <person name="Park J."/>
            <person name="Park S.Y."/>
            <person name="Proctor R.H."/>
            <person name="Regev A."/>
            <person name="Ruiz-Roldan M.C."/>
            <person name="Sain D."/>
            <person name="Sakthikumar S."/>
            <person name="Sykes S."/>
            <person name="Schwartz D.C."/>
            <person name="Turgeon B.G."/>
            <person name="Wapinski I."/>
            <person name="Yoder O."/>
            <person name="Young S."/>
            <person name="Zeng Q."/>
            <person name="Zhou S."/>
            <person name="Galagan J."/>
            <person name="Cuomo C.A."/>
            <person name="Kistler H.C."/>
            <person name="Rep M."/>
        </authorList>
    </citation>
    <scope>NUCLEOTIDE SEQUENCE [LARGE SCALE GENOMIC DNA]</scope>
    <source>
        <strain evidence="1">4287</strain>
    </source>
</reference>
<proteinExistence type="predicted"/>
<evidence type="ECO:0000313" key="1">
    <source>
        <dbReference type="EMBL" id="KNB09480.1"/>
    </source>
</evidence>
<sequence>MTCRFDKTSQGFLVKWGFFYFPYLEFKIWRQLPTAFLPQNINQYFILLPMAFDISSAYLHHGPRSTATMLDIISHVPSHLTKALYIPKYDDTISHFAIYDISKEYSEKVGVNPMGSESYKVELCLLRKPSGYHAGDNARFLVDVDASVSIHERVMGRDPLDAEVSSPIDGERSAKLQIHTGDSSFELTGHECYPLPEKETKKRIIRYPYMSMSGNHGPSKALRCDWQVHPAEKGPLRYELVDLDRQGEGDGSILAIYHHHGFESELPTSYSHGVLLLPNDSTPLFDITVVSSLMALLATIRKQPAARKRSRFRSLMASL</sequence>
<evidence type="ECO:0000313" key="2">
    <source>
        <dbReference type="Proteomes" id="UP000009097"/>
    </source>
</evidence>
<accession>A0A0J9VEU7</accession>
<reference evidence="1" key="1">
    <citation type="submission" date="2007-04" db="EMBL/GenBank/DDBJ databases">
        <authorList>
            <consortium name="The Broad Institute Genome Sequencing Platform"/>
            <person name="Birren B."/>
            <person name="Lander E."/>
            <person name="Galagan J."/>
            <person name="Nusbaum C."/>
            <person name="Devon K."/>
            <person name="Ma L.-J."/>
            <person name="Jaffe D."/>
            <person name="Butler J."/>
            <person name="Alvarez P."/>
            <person name="Gnerre S."/>
            <person name="Grabherr M."/>
            <person name="Kleber M."/>
            <person name="Mauceli E."/>
            <person name="Brockman W."/>
            <person name="MacCallum I.A."/>
            <person name="Young S."/>
            <person name="LaButti K."/>
            <person name="DeCaprio D."/>
            <person name="Crawford M."/>
            <person name="Koehrsen M."/>
            <person name="Engels R."/>
            <person name="Montgomery P."/>
            <person name="Pearson M."/>
            <person name="Howarth C."/>
            <person name="Larson L."/>
            <person name="White J."/>
            <person name="O'Leary S."/>
            <person name="Kodira C."/>
            <person name="Zeng Q."/>
            <person name="Yandava C."/>
            <person name="Alvarado L."/>
            <person name="Kistler C."/>
            <person name="Shim W.-B."/>
            <person name="Kang S."/>
            <person name="Woloshuk C."/>
        </authorList>
    </citation>
    <scope>NUCLEOTIDE SEQUENCE</scope>
    <source>
        <strain evidence="1">4287</strain>
    </source>
</reference>
<dbReference type="EMBL" id="DS231707">
    <property type="protein sequence ID" value="KNB09480.1"/>
    <property type="molecule type" value="Genomic_DNA"/>
</dbReference>
<dbReference type="GeneID" id="28951556"/>
<dbReference type="KEGG" id="fox:FOXG_10049"/>
<protein>
    <submittedName>
        <fullName evidence="1">Uncharacterized protein</fullName>
    </submittedName>
</protein>
<dbReference type="AlphaFoldDB" id="A0A0J9VEU7"/>
<name>A0A0J9VEU7_FUSO4</name>
<dbReference type="RefSeq" id="XP_018247525.1">
    <property type="nucleotide sequence ID" value="XM_018389290.1"/>
</dbReference>
<dbReference type="Proteomes" id="UP000009097">
    <property type="component" value="Unassembled WGS sequence"/>
</dbReference>
<dbReference type="OrthoDB" id="5212373at2759"/>
<dbReference type="VEuPathDB" id="FungiDB:FOXG_10049"/>
<gene>
    <name evidence="1" type="ORF">FOXG_10049</name>
</gene>